<comment type="caution">
    <text evidence="2">The sequence shown here is derived from an EMBL/GenBank/DDBJ whole genome shotgun (WGS) entry which is preliminary data.</text>
</comment>
<gene>
    <name evidence="2" type="ORF">HOP12_00635</name>
</gene>
<dbReference type="Proteomes" id="UP000580839">
    <property type="component" value="Unassembled WGS sequence"/>
</dbReference>
<dbReference type="Pfam" id="PF14052">
    <property type="entry name" value="Caps_assemb_Wzi"/>
    <property type="match status" value="1"/>
</dbReference>
<proteinExistence type="predicted"/>
<feature type="signal peptide" evidence="1">
    <location>
        <begin position="1"/>
        <end position="25"/>
    </location>
</feature>
<evidence type="ECO:0000256" key="1">
    <source>
        <dbReference type="SAM" id="SignalP"/>
    </source>
</evidence>
<keyword evidence="1" id="KW-0732">Signal</keyword>
<reference evidence="2 3" key="1">
    <citation type="submission" date="2020-04" db="EMBL/GenBank/DDBJ databases">
        <title>Metagenomic profiling of ammonia- and methane-oxidizing microorganisms in a Dutch drinking water treatment plant.</title>
        <authorList>
            <person name="Poghosyan L."/>
            <person name="Leucker S."/>
        </authorList>
    </citation>
    <scope>NUCLEOTIDE SEQUENCE [LARGE SCALE GENOMIC DNA]</scope>
    <source>
        <strain evidence="2">S-RSF-IL-03</strain>
    </source>
</reference>
<organism evidence="2 3">
    <name type="scientific">Eiseniibacteriota bacterium</name>
    <dbReference type="NCBI Taxonomy" id="2212470"/>
    <lineage>
        <taxon>Bacteria</taxon>
        <taxon>Candidatus Eiseniibacteriota</taxon>
    </lineage>
</organism>
<protein>
    <recommendedName>
        <fullName evidence="4">Capsule assembly Wzi family protein</fullName>
    </recommendedName>
</protein>
<dbReference type="EMBL" id="JABFRW010000007">
    <property type="protein sequence ID" value="NOT32658.1"/>
    <property type="molecule type" value="Genomic_DNA"/>
</dbReference>
<dbReference type="InterPro" id="IPR038636">
    <property type="entry name" value="Wzi_sf"/>
</dbReference>
<dbReference type="Gene3D" id="2.40.160.130">
    <property type="entry name" value="Capsule assembly protein Wzi"/>
    <property type="match status" value="1"/>
</dbReference>
<dbReference type="AlphaFoldDB" id="A0A849SAG0"/>
<accession>A0A849SAG0</accession>
<evidence type="ECO:0008006" key="4">
    <source>
        <dbReference type="Google" id="ProtNLM"/>
    </source>
</evidence>
<feature type="chain" id="PRO_5032290544" description="Capsule assembly Wzi family protein" evidence="1">
    <location>
        <begin position="26"/>
        <end position="530"/>
    </location>
</feature>
<sequence length="530" mass="57760">MSWLGRCVPITLACLGFVAVAPAFATPNDELAVGDPLESELRWLEVEGGARGVRTLRLPHLGTRPVTLGELAPRGRTSDSIAATDARYSAPSASLAERRVARWLARDYPVLAALGGRRTTHRFVQAASTDDEYFDASLGVEGSGLVARNRAPRLTSGSGAHLRFSAGLDGWLMHSHLVVGRFDGARRFADPIIKGSDATTLTEESALLYSGRGGRWGIRFGRGRVHWGPGDEASLLLSKTSAPFTALIMRGSFKHWGLHAVALSATLDASAGEQLAAHRLEWEPHPGVRFGLSEAARYQSESWQPIYLSGAVPYVLAQRLLVQDEPDSSQSLRNNVLFGLDAAWRVAPGTRVYGELLLDDVNASGAGNPDKIGWQLGWEGVGEVRGQRVTWNTEFTRVSRFVYTSFFGRSFEAQQAPLGFPSGPESRRLRARVGWDPHPDWQLGVIASRTDAGESDLQVAFVPGSRRPSPWEFAGVVERTRSIEAMLRYWPASGFDLQLFAGIERIDGAEHVEGARANQGFAGLTVRLLR</sequence>
<evidence type="ECO:0000313" key="2">
    <source>
        <dbReference type="EMBL" id="NOT32658.1"/>
    </source>
</evidence>
<dbReference type="InterPro" id="IPR026950">
    <property type="entry name" value="Caps_assemb_Wzi"/>
</dbReference>
<name>A0A849SAG0_UNCEI</name>
<evidence type="ECO:0000313" key="3">
    <source>
        <dbReference type="Proteomes" id="UP000580839"/>
    </source>
</evidence>